<keyword evidence="12 20" id="KW-0418">Kinase</keyword>
<keyword evidence="14" id="KW-0067">ATP-binding</keyword>
<feature type="region of interest" description="Disordered" evidence="18">
    <location>
        <begin position="1"/>
        <end position="25"/>
    </location>
</feature>
<comment type="cofactor">
    <cofactor evidence="3">
        <name>Ni(2+)</name>
        <dbReference type="ChEBI" id="CHEBI:49786"/>
    </cofactor>
</comment>
<dbReference type="GO" id="GO:0005524">
    <property type="term" value="F:ATP binding"/>
    <property type="evidence" value="ECO:0007669"/>
    <property type="project" value="UniProtKB-KW"/>
</dbReference>
<dbReference type="GO" id="GO:0046872">
    <property type="term" value="F:metal ion binding"/>
    <property type="evidence" value="ECO:0007669"/>
    <property type="project" value="UniProtKB-KW"/>
</dbReference>
<evidence type="ECO:0000256" key="5">
    <source>
        <dbReference type="ARBA" id="ARBA00005225"/>
    </source>
</evidence>
<dbReference type="GO" id="GO:0005829">
    <property type="term" value="C:cytosol"/>
    <property type="evidence" value="ECO:0000318"/>
    <property type="project" value="GO_Central"/>
</dbReference>
<comment type="cofactor">
    <cofactor evidence="2">
        <name>Mn(2+)</name>
        <dbReference type="ChEBI" id="CHEBI:29035"/>
    </cofactor>
</comment>
<evidence type="ECO:0000256" key="16">
    <source>
        <dbReference type="ARBA" id="ARBA00023211"/>
    </source>
</evidence>
<dbReference type="CDD" id="cd24123">
    <property type="entry name" value="ASKHA_NBD_PanK-II_Pank4"/>
    <property type="match status" value="1"/>
</dbReference>
<dbReference type="Proteomes" id="UP000054558">
    <property type="component" value="Unassembled WGS sequence"/>
</dbReference>
<evidence type="ECO:0000256" key="4">
    <source>
        <dbReference type="ARBA" id="ARBA00004496"/>
    </source>
</evidence>
<dbReference type="STRING" id="105231.A0A1Y1IDF4"/>
<reference evidence="20 21" key="1">
    <citation type="journal article" date="2014" name="Nat. Commun.">
        <title>Klebsormidium flaccidum genome reveals primary factors for plant terrestrial adaptation.</title>
        <authorList>
            <person name="Hori K."/>
            <person name="Maruyama F."/>
            <person name="Fujisawa T."/>
            <person name="Togashi T."/>
            <person name="Yamamoto N."/>
            <person name="Seo M."/>
            <person name="Sato S."/>
            <person name="Yamada T."/>
            <person name="Mori H."/>
            <person name="Tajima N."/>
            <person name="Moriyama T."/>
            <person name="Ikeuchi M."/>
            <person name="Watanabe M."/>
            <person name="Wada H."/>
            <person name="Kobayashi K."/>
            <person name="Saito M."/>
            <person name="Masuda T."/>
            <person name="Sasaki-Sekimoto Y."/>
            <person name="Mashiguchi K."/>
            <person name="Awai K."/>
            <person name="Shimojima M."/>
            <person name="Masuda S."/>
            <person name="Iwai M."/>
            <person name="Nobusawa T."/>
            <person name="Narise T."/>
            <person name="Kondo S."/>
            <person name="Saito H."/>
            <person name="Sato R."/>
            <person name="Murakawa M."/>
            <person name="Ihara Y."/>
            <person name="Oshima-Yamada Y."/>
            <person name="Ohtaka K."/>
            <person name="Satoh M."/>
            <person name="Sonobe K."/>
            <person name="Ishii M."/>
            <person name="Ohtani R."/>
            <person name="Kanamori-Sato M."/>
            <person name="Honoki R."/>
            <person name="Miyazaki D."/>
            <person name="Mochizuki H."/>
            <person name="Umetsu J."/>
            <person name="Higashi K."/>
            <person name="Shibata D."/>
            <person name="Kamiya Y."/>
            <person name="Sato N."/>
            <person name="Nakamura Y."/>
            <person name="Tabata S."/>
            <person name="Ida S."/>
            <person name="Kurokawa K."/>
            <person name="Ohta H."/>
        </authorList>
    </citation>
    <scope>NUCLEOTIDE SEQUENCE [LARGE SCALE GENOMIC DNA]</scope>
    <source>
        <strain evidence="20 21">NIES-2285</strain>
    </source>
</reference>
<keyword evidence="8" id="KW-0533">Nickel</keyword>
<dbReference type="EC" id="2.7.1.33" evidence="6"/>
<keyword evidence="7" id="KW-0963">Cytoplasm</keyword>
<comment type="subcellular location">
    <subcellularLocation>
        <location evidence="4">Cytoplasm</location>
    </subcellularLocation>
</comment>
<keyword evidence="15" id="KW-0173">Coenzyme A biosynthesis</keyword>
<dbReference type="GO" id="GO:0004594">
    <property type="term" value="F:pantothenate kinase activity"/>
    <property type="evidence" value="ECO:0000318"/>
    <property type="project" value="GO_Central"/>
</dbReference>
<dbReference type="Gene3D" id="3.30.420.510">
    <property type="match status" value="1"/>
</dbReference>
<sequence length="892" mass="97257">MSRPSPRPVLNLSGAAIHGPEEEKHPSILLPNQQQDVSHFAIDIGGSLIKLVYFSKHPDSTPPLDRSKGQTRPPTPPQAPDALQERASSHEGAGTSKAAVSSPRLSSWPSLRAALRKGGRLHFVKFETAKLSECLEFIEQKKLHYYNAMGLEGQEDTVWGYGAAKDVTIKATGGGAFKYADVFKERMGITLEKEDEMECLVAGANFLLKAVRDEAYTHMDGRKQFVHFSQPSDLFPYLLVNIGSGVSMIKVNEDSSFERVSGTNLGGGTFWGLGRLLTKCSSFDEILEMTRRGDNSAVDMLVGDIYGGMDYSKIGLSASTIASSFGKVVSQDKGLEDYRPEDIALSLVRMVSYNIGQISVLNAMRYGLKRIFFGGFFIRGHDITMDIIAFAINFWSKGAMRAMFLRHEGFLGALGAFLSYNDEAGPLLQGSTSSQFVERFPMGAPFAGGEVHGPPIKDLNEKITWMEKFVRTGSGITAPTPTSQPPPDLARTASGPSLHVGVLHLYPSLEPFPLLDERQASYEPNTFDMADPEEREYWLRILEAHIPGVVEKAVASEGSTDDAQRRGHAFALAFQAHLAKLRAEPAAYGQLGLANLLDMREDCLREFSFRDAYRTVKERENEASLAVLPDLLAELDAMTPDLRLTALVEGVLAGNIFDWGSAACVELYQSGTILDIYRMSRNKLKRPWKVDDFDALKQRFLGDGTGPPPRPHARALLFVDNSGADAVLGMIPLARELLRRGTAVAMVANSQPAINDITQPELEHVLDAAAQHDELLRSALEAGAEARRAAGNAASGSEGGSGPARLWVVGNGHGSPCIDFRRVSAELAAAAEGADLLVLEGMGRALHTNFNTRFKCEVVKLAMIKNQRLAERLVGGNIFDCVCRYEVPPASP</sequence>
<keyword evidence="9" id="KW-0808">Transferase</keyword>
<dbReference type="Pfam" id="PF01937">
    <property type="entry name" value="ARMT1-like_dom"/>
    <property type="match status" value="1"/>
</dbReference>
<keyword evidence="10" id="KW-0479">Metal-binding</keyword>
<dbReference type="InterPro" id="IPR002791">
    <property type="entry name" value="ARMT1-like_metal-bd"/>
</dbReference>
<dbReference type="InterPro" id="IPR043129">
    <property type="entry name" value="ATPase_NBD"/>
</dbReference>
<dbReference type="GO" id="GO:0005634">
    <property type="term" value="C:nucleus"/>
    <property type="evidence" value="ECO:0000318"/>
    <property type="project" value="GO_Central"/>
</dbReference>
<dbReference type="GO" id="GO:0016787">
    <property type="term" value="F:hydrolase activity"/>
    <property type="evidence" value="ECO:0007669"/>
    <property type="project" value="UniProtKB-KW"/>
</dbReference>
<evidence type="ECO:0000256" key="14">
    <source>
        <dbReference type="ARBA" id="ARBA00022840"/>
    </source>
</evidence>
<dbReference type="OrthoDB" id="498611at2759"/>
<dbReference type="FunFam" id="3.30.420.510:FF:000003">
    <property type="entry name" value="Pantothenate kinase 2"/>
    <property type="match status" value="1"/>
</dbReference>
<feature type="domain" description="Damage-control phosphatase ARMT1-like metal-binding" evidence="19">
    <location>
        <begin position="546"/>
        <end position="873"/>
    </location>
</feature>
<evidence type="ECO:0000256" key="6">
    <source>
        <dbReference type="ARBA" id="ARBA00012102"/>
    </source>
</evidence>
<dbReference type="SUPFAM" id="SSF111321">
    <property type="entry name" value="AF1104-like"/>
    <property type="match status" value="1"/>
</dbReference>
<dbReference type="OMA" id="LNEYKYW"/>
<dbReference type="SUPFAM" id="SSF53067">
    <property type="entry name" value="Actin-like ATPase domain"/>
    <property type="match status" value="2"/>
</dbReference>
<dbReference type="AlphaFoldDB" id="A0A1Y1IDF4"/>
<accession>A0A1Y1IDF4</accession>
<evidence type="ECO:0000256" key="18">
    <source>
        <dbReference type="SAM" id="MobiDB-lite"/>
    </source>
</evidence>
<keyword evidence="11" id="KW-0547">Nucleotide-binding</keyword>
<dbReference type="GO" id="GO:0015937">
    <property type="term" value="P:coenzyme A biosynthetic process"/>
    <property type="evidence" value="ECO:0000318"/>
    <property type="project" value="GO_Central"/>
</dbReference>
<dbReference type="Gene3D" id="3.40.50.10880">
    <property type="entry name" value="Uncharacterised protein PF01937, DUF89, domain 3"/>
    <property type="match status" value="1"/>
</dbReference>
<dbReference type="EMBL" id="DF237394">
    <property type="protein sequence ID" value="GAQ88623.1"/>
    <property type="molecule type" value="Genomic_DNA"/>
</dbReference>
<dbReference type="Gene3D" id="3.30.420.40">
    <property type="match status" value="1"/>
</dbReference>
<dbReference type="InterPro" id="IPR004567">
    <property type="entry name" value="Type_II_PanK"/>
</dbReference>
<evidence type="ECO:0000256" key="3">
    <source>
        <dbReference type="ARBA" id="ARBA00001967"/>
    </source>
</evidence>
<evidence type="ECO:0000259" key="19">
    <source>
        <dbReference type="Pfam" id="PF01937"/>
    </source>
</evidence>
<evidence type="ECO:0000256" key="2">
    <source>
        <dbReference type="ARBA" id="ARBA00001936"/>
    </source>
</evidence>
<evidence type="ECO:0000256" key="15">
    <source>
        <dbReference type="ARBA" id="ARBA00022993"/>
    </source>
</evidence>
<comment type="pathway">
    <text evidence="5">Cofactor biosynthesis; coenzyme A biosynthesis; CoA from (R)-pantothenate: step 1/5.</text>
</comment>
<keyword evidence="13" id="KW-0378">Hydrolase</keyword>
<keyword evidence="21" id="KW-1185">Reference proteome</keyword>
<feature type="region of interest" description="Disordered" evidence="18">
    <location>
        <begin position="59"/>
        <end position="101"/>
    </location>
</feature>
<dbReference type="PANTHER" id="PTHR12280:SF20">
    <property type="entry name" value="4'-PHOSPHOPANTETHEINE PHOSPHATASE"/>
    <property type="match status" value="1"/>
</dbReference>
<comment type="catalytic activity">
    <reaction evidence="1">
        <text>(R)-pantothenate + ATP = (R)-4'-phosphopantothenate + ADP + H(+)</text>
        <dbReference type="Rhea" id="RHEA:16373"/>
        <dbReference type="ChEBI" id="CHEBI:10986"/>
        <dbReference type="ChEBI" id="CHEBI:15378"/>
        <dbReference type="ChEBI" id="CHEBI:29032"/>
        <dbReference type="ChEBI" id="CHEBI:30616"/>
        <dbReference type="ChEBI" id="CHEBI:456216"/>
        <dbReference type="EC" id="2.7.1.33"/>
    </reaction>
</comment>
<dbReference type="NCBIfam" id="TIGR00555">
    <property type="entry name" value="panK_eukar"/>
    <property type="match status" value="1"/>
</dbReference>
<evidence type="ECO:0000256" key="1">
    <source>
        <dbReference type="ARBA" id="ARBA00001206"/>
    </source>
</evidence>
<evidence type="ECO:0000256" key="9">
    <source>
        <dbReference type="ARBA" id="ARBA00022679"/>
    </source>
</evidence>
<organism evidence="20 21">
    <name type="scientific">Klebsormidium nitens</name>
    <name type="common">Green alga</name>
    <name type="synonym">Ulothrix nitens</name>
    <dbReference type="NCBI Taxonomy" id="105231"/>
    <lineage>
        <taxon>Eukaryota</taxon>
        <taxon>Viridiplantae</taxon>
        <taxon>Streptophyta</taxon>
        <taxon>Klebsormidiophyceae</taxon>
        <taxon>Klebsormidiales</taxon>
        <taxon>Klebsormidiaceae</taxon>
        <taxon>Klebsormidium</taxon>
    </lineage>
</organism>
<evidence type="ECO:0000313" key="21">
    <source>
        <dbReference type="Proteomes" id="UP000054558"/>
    </source>
</evidence>
<evidence type="ECO:0000256" key="10">
    <source>
        <dbReference type="ARBA" id="ARBA00022723"/>
    </source>
</evidence>
<dbReference type="Pfam" id="PF03630">
    <property type="entry name" value="Fumble"/>
    <property type="match status" value="1"/>
</dbReference>
<evidence type="ECO:0000256" key="17">
    <source>
        <dbReference type="ARBA" id="ARBA00060870"/>
    </source>
</evidence>
<evidence type="ECO:0000256" key="11">
    <source>
        <dbReference type="ARBA" id="ARBA00022741"/>
    </source>
</evidence>
<keyword evidence="16" id="KW-0464">Manganese</keyword>
<protein>
    <recommendedName>
        <fullName evidence="6">pantothenate kinase</fullName>
        <ecNumber evidence="6">2.7.1.33</ecNumber>
    </recommendedName>
</protein>
<dbReference type="Gene3D" id="1.20.1700.10">
    <property type="entry name" value="AF1104-like"/>
    <property type="match status" value="1"/>
</dbReference>
<name>A0A1Y1IDF4_KLENI</name>
<evidence type="ECO:0000256" key="7">
    <source>
        <dbReference type="ARBA" id="ARBA00022490"/>
    </source>
</evidence>
<dbReference type="InterPro" id="IPR035073">
    <property type="entry name" value="At2g17340_3_helix_bundle"/>
</dbReference>
<proteinExistence type="inferred from homology"/>
<evidence type="ECO:0000313" key="20">
    <source>
        <dbReference type="EMBL" id="GAQ88623.1"/>
    </source>
</evidence>
<dbReference type="FunFam" id="3.30.420.40:FF:000025">
    <property type="entry name" value="pantothenate kinase 2, mitochondrial"/>
    <property type="match status" value="1"/>
</dbReference>
<comment type="similarity">
    <text evidence="17">Belongs to the type II pantothenate kinase family.</text>
</comment>
<evidence type="ECO:0000256" key="13">
    <source>
        <dbReference type="ARBA" id="ARBA00022801"/>
    </source>
</evidence>
<gene>
    <name evidence="20" type="ORF">KFL_004450100</name>
</gene>
<dbReference type="InterPro" id="IPR036075">
    <property type="entry name" value="ARMT-1-like_metal-bd_sf"/>
</dbReference>
<evidence type="ECO:0000256" key="12">
    <source>
        <dbReference type="ARBA" id="ARBA00022777"/>
    </source>
</evidence>
<evidence type="ECO:0000256" key="8">
    <source>
        <dbReference type="ARBA" id="ARBA00022596"/>
    </source>
</evidence>
<dbReference type="PANTHER" id="PTHR12280">
    <property type="entry name" value="PANTOTHENATE KINASE"/>
    <property type="match status" value="1"/>
</dbReference>